<keyword evidence="2 3" id="KW-0472">Membrane</keyword>
<dbReference type="Pfam" id="PF02632">
    <property type="entry name" value="BioY"/>
    <property type="match status" value="1"/>
</dbReference>
<dbReference type="PANTHER" id="PTHR34295:SF1">
    <property type="entry name" value="BIOTIN TRANSPORTER BIOY"/>
    <property type="match status" value="1"/>
</dbReference>
<evidence type="ECO:0000256" key="3">
    <source>
        <dbReference type="SAM" id="Phobius"/>
    </source>
</evidence>
<feature type="transmembrane region" description="Helical" evidence="3">
    <location>
        <begin position="77"/>
        <end position="99"/>
    </location>
</feature>
<keyword evidence="2" id="KW-0813">Transport</keyword>
<dbReference type="InterPro" id="IPR003784">
    <property type="entry name" value="BioY"/>
</dbReference>
<keyword evidence="3" id="KW-0812">Transmembrane</keyword>
<feature type="transmembrane region" description="Helical" evidence="3">
    <location>
        <begin position="52"/>
        <end position="70"/>
    </location>
</feature>
<name>A0A7Y0F3E2_9BIFI</name>
<feature type="transmembrane region" description="Helical" evidence="3">
    <location>
        <begin position="105"/>
        <end position="123"/>
    </location>
</feature>
<evidence type="ECO:0000313" key="4">
    <source>
        <dbReference type="EMBL" id="NMN01304.1"/>
    </source>
</evidence>
<dbReference type="AlphaFoldDB" id="A0A7Y0F3E2"/>
<dbReference type="GO" id="GO:0005886">
    <property type="term" value="C:plasma membrane"/>
    <property type="evidence" value="ECO:0007669"/>
    <property type="project" value="UniProtKB-SubCell"/>
</dbReference>
<dbReference type="Gene3D" id="1.10.1760.20">
    <property type="match status" value="1"/>
</dbReference>
<comment type="similarity">
    <text evidence="1 2">Belongs to the BioY family.</text>
</comment>
<organism evidence="4 5">
    <name type="scientific">Bifidobacterium moraviense</name>
    <dbReference type="NCBI Taxonomy" id="2675323"/>
    <lineage>
        <taxon>Bacteria</taxon>
        <taxon>Bacillati</taxon>
        <taxon>Actinomycetota</taxon>
        <taxon>Actinomycetes</taxon>
        <taxon>Bifidobacteriales</taxon>
        <taxon>Bifidobacteriaceae</taxon>
        <taxon>Bifidobacterium</taxon>
    </lineage>
</organism>
<protein>
    <recommendedName>
        <fullName evidence="2">Biotin transporter</fullName>
    </recommendedName>
</protein>
<reference evidence="4 5" key="1">
    <citation type="submission" date="2020-02" db="EMBL/GenBank/DDBJ databases">
        <title>Characterization of phylogenetic diversity of novel bifidobacterial species isolated in Czech ZOOs.</title>
        <authorList>
            <person name="Lugli G.A."/>
            <person name="Vera N.B."/>
            <person name="Ventura M."/>
        </authorList>
    </citation>
    <scope>NUCLEOTIDE SEQUENCE [LARGE SCALE GENOMIC DNA]</scope>
    <source>
        <strain evidence="4 5">DSM 109958</strain>
    </source>
</reference>
<proteinExistence type="inferred from homology"/>
<dbReference type="RefSeq" id="WP_169276382.1">
    <property type="nucleotide sequence ID" value="NZ_JAAIIH010000022.1"/>
</dbReference>
<evidence type="ECO:0000256" key="2">
    <source>
        <dbReference type="PIRNR" id="PIRNR016661"/>
    </source>
</evidence>
<evidence type="ECO:0000256" key="1">
    <source>
        <dbReference type="ARBA" id="ARBA00010692"/>
    </source>
</evidence>
<dbReference type="EMBL" id="JAAIIH010000022">
    <property type="protein sequence ID" value="NMN01304.1"/>
    <property type="molecule type" value="Genomic_DNA"/>
</dbReference>
<keyword evidence="5" id="KW-1185">Reference proteome</keyword>
<dbReference type="Proteomes" id="UP000588277">
    <property type="component" value="Unassembled WGS sequence"/>
</dbReference>
<sequence>MSAHTPSPSTVLSGRSASAGRLVAPVARVALFALLLWGAAAAGEIPIPGTPVPITLQTFVVMLAALTLNWREAGSAVALYLAAGAAGLPVFAGGASTAALLGPSAGFLIGFLPGAVLTAALKGSPDSAAALPLRLARLFAAALAGCVVVVYAFGFLVQSAFTGAPLAAVALASMGFVAGDVVKAVVAVAVAAGVARLSSARR</sequence>
<keyword evidence="3" id="KW-1133">Transmembrane helix</keyword>
<comment type="caution">
    <text evidence="4">The sequence shown here is derived from an EMBL/GenBank/DDBJ whole genome shotgun (WGS) entry which is preliminary data.</text>
</comment>
<comment type="subcellular location">
    <subcellularLocation>
        <location evidence="2">Cell membrane</location>
        <topology evidence="2">Multi-pass membrane protein</topology>
    </subcellularLocation>
</comment>
<feature type="transmembrane region" description="Helical" evidence="3">
    <location>
        <begin position="135"/>
        <end position="157"/>
    </location>
</feature>
<keyword evidence="2" id="KW-1003">Cell membrane</keyword>
<evidence type="ECO:0000313" key="5">
    <source>
        <dbReference type="Proteomes" id="UP000588277"/>
    </source>
</evidence>
<accession>A0A7Y0F3E2</accession>
<gene>
    <name evidence="4" type="ORF">G1C96_1891</name>
</gene>
<feature type="transmembrane region" description="Helical" evidence="3">
    <location>
        <begin position="169"/>
        <end position="195"/>
    </location>
</feature>
<dbReference type="PANTHER" id="PTHR34295">
    <property type="entry name" value="BIOTIN TRANSPORTER BIOY"/>
    <property type="match status" value="1"/>
</dbReference>
<dbReference type="PIRSF" id="PIRSF016661">
    <property type="entry name" value="BioY"/>
    <property type="match status" value="1"/>
</dbReference>
<dbReference type="GO" id="GO:0015225">
    <property type="term" value="F:biotin transmembrane transporter activity"/>
    <property type="evidence" value="ECO:0007669"/>
    <property type="project" value="UniProtKB-UniRule"/>
</dbReference>